<accession>A0A1M4S7J7</accession>
<dbReference type="AlphaFoldDB" id="A0A1M4S7J7"/>
<dbReference type="InterPro" id="IPR001387">
    <property type="entry name" value="Cro/C1-type_HTH"/>
</dbReference>
<dbReference type="InterPro" id="IPR010982">
    <property type="entry name" value="Lambda_DNA-bd_dom_sf"/>
</dbReference>
<name>A0A1M4S7J7_9ACTN</name>
<dbReference type="PANTHER" id="PTHR46797">
    <property type="entry name" value="HTH-TYPE TRANSCRIPTIONAL REGULATOR"/>
    <property type="match status" value="1"/>
</dbReference>
<dbReference type="InterPro" id="IPR011051">
    <property type="entry name" value="RmlC_Cupin_sf"/>
</dbReference>
<keyword evidence="1" id="KW-0238">DNA-binding</keyword>
<feature type="domain" description="HTH cro/C1-type" evidence="2">
    <location>
        <begin position="10"/>
        <end position="64"/>
    </location>
</feature>
<dbReference type="InterPro" id="IPR013096">
    <property type="entry name" value="Cupin_2"/>
</dbReference>
<dbReference type="GO" id="GO:0003677">
    <property type="term" value="F:DNA binding"/>
    <property type="evidence" value="ECO:0007669"/>
    <property type="project" value="UniProtKB-KW"/>
</dbReference>
<dbReference type="Gene3D" id="1.10.260.40">
    <property type="entry name" value="lambda repressor-like DNA-binding domains"/>
    <property type="match status" value="1"/>
</dbReference>
<dbReference type="GO" id="GO:0003700">
    <property type="term" value="F:DNA-binding transcription factor activity"/>
    <property type="evidence" value="ECO:0007669"/>
    <property type="project" value="TreeGrafter"/>
</dbReference>
<reference evidence="4" key="1">
    <citation type="submission" date="2016-11" db="EMBL/GenBank/DDBJ databases">
        <authorList>
            <person name="Varghese N."/>
            <person name="Submissions S."/>
        </authorList>
    </citation>
    <scope>NUCLEOTIDE SEQUENCE [LARGE SCALE GENOMIC DNA]</scope>
    <source>
        <strain evidence="4">DSM 19514</strain>
    </source>
</reference>
<keyword evidence="4" id="KW-1185">Reference proteome</keyword>
<dbReference type="CDD" id="cd00093">
    <property type="entry name" value="HTH_XRE"/>
    <property type="match status" value="1"/>
</dbReference>
<dbReference type="STRING" id="1121881.SAMN02745225_00156"/>
<dbReference type="InterPro" id="IPR050807">
    <property type="entry name" value="TransReg_Diox_bact_type"/>
</dbReference>
<dbReference type="InterPro" id="IPR014710">
    <property type="entry name" value="RmlC-like_jellyroll"/>
</dbReference>
<organism evidence="3 4">
    <name type="scientific">Ferrithrix thermotolerans DSM 19514</name>
    <dbReference type="NCBI Taxonomy" id="1121881"/>
    <lineage>
        <taxon>Bacteria</taxon>
        <taxon>Bacillati</taxon>
        <taxon>Actinomycetota</taxon>
        <taxon>Acidimicrobiia</taxon>
        <taxon>Acidimicrobiales</taxon>
        <taxon>Acidimicrobiaceae</taxon>
        <taxon>Ferrithrix</taxon>
    </lineage>
</organism>
<proteinExistence type="predicted"/>
<dbReference type="SUPFAM" id="SSF47413">
    <property type="entry name" value="lambda repressor-like DNA-binding domains"/>
    <property type="match status" value="1"/>
</dbReference>
<dbReference type="Gene3D" id="2.60.120.10">
    <property type="entry name" value="Jelly Rolls"/>
    <property type="match status" value="1"/>
</dbReference>
<evidence type="ECO:0000256" key="1">
    <source>
        <dbReference type="ARBA" id="ARBA00023125"/>
    </source>
</evidence>
<sequence>MKEFRIGQRLRHARENTQLSLQELSTRTGLSKGFLSKVERNETTPSIPSLISIAEAVGISMEELFRKPETTLVRASDRPTVTLPGKFVVDTLLTSITEKRVAVIETVASNNGSGGDQLYSIPSDCEVCYVIQGQIEINLDGDLYSLSAGDSLTFNAKIPHTWRSVSKTSPAKILWIVAPAMPDPLFYANVPERTQDLK</sequence>
<evidence type="ECO:0000313" key="4">
    <source>
        <dbReference type="Proteomes" id="UP000184295"/>
    </source>
</evidence>
<dbReference type="PROSITE" id="PS50943">
    <property type="entry name" value="HTH_CROC1"/>
    <property type="match status" value="1"/>
</dbReference>
<dbReference type="PANTHER" id="PTHR46797:SF1">
    <property type="entry name" value="METHYLPHOSPHONATE SYNTHASE"/>
    <property type="match status" value="1"/>
</dbReference>
<dbReference type="CDD" id="cd02209">
    <property type="entry name" value="cupin_XRE_C"/>
    <property type="match status" value="1"/>
</dbReference>
<dbReference type="SMART" id="SM00530">
    <property type="entry name" value="HTH_XRE"/>
    <property type="match status" value="1"/>
</dbReference>
<dbReference type="Pfam" id="PF12844">
    <property type="entry name" value="HTH_19"/>
    <property type="match status" value="1"/>
</dbReference>
<gene>
    <name evidence="3" type="ORF">SAMN02745225_00156</name>
</gene>
<dbReference type="SUPFAM" id="SSF51182">
    <property type="entry name" value="RmlC-like cupins"/>
    <property type="match status" value="1"/>
</dbReference>
<dbReference type="GO" id="GO:0005829">
    <property type="term" value="C:cytosol"/>
    <property type="evidence" value="ECO:0007669"/>
    <property type="project" value="TreeGrafter"/>
</dbReference>
<dbReference type="Proteomes" id="UP000184295">
    <property type="component" value="Unassembled WGS sequence"/>
</dbReference>
<evidence type="ECO:0000259" key="2">
    <source>
        <dbReference type="PROSITE" id="PS50943"/>
    </source>
</evidence>
<dbReference type="OrthoDB" id="9814751at2"/>
<evidence type="ECO:0000313" key="3">
    <source>
        <dbReference type="EMBL" id="SHE28160.1"/>
    </source>
</evidence>
<dbReference type="EMBL" id="FQUL01000001">
    <property type="protein sequence ID" value="SHE28160.1"/>
    <property type="molecule type" value="Genomic_DNA"/>
</dbReference>
<protein>
    <submittedName>
        <fullName evidence="3">Transcriptional regulator, XRE family with cupin sensor</fullName>
    </submittedName>
</protein>
<dbReference type="RefSeq" id="WP_072787754.1">
    <property type="nucleotide sequence ID" value="NZ_FQUL01000001.1"/>
</dbReference>
<dbReference type="Pfam" id="PF07883">
    <property type="entry name" value="Cupin_2"/>
    <property type="match status" value="1"/>
</dbReference>